<dbReference type="PROSITE" id="PS50262">
    <property type="entry name" value="G_PROTEIN_RECEP_F1_2"/>
    <property type="match status" value="1"/>
</dbReference>
<evidence type="ECO:0000256" key="8">
    <source>
        <dbReference type="RuleBase" id="RU000688"/>
    </source>
</evidence>
<keyword evidence="3 9" id="KW-1133">Transmembrane helix</keyword>
<feature type="transmembrane region" description="Helical" evidence="9">
    <location>
        <begin position="177"/>
        <end position="197"/>
    </location>
</feature>
<dbReference type="PANTHER" id="PTHR24243">
    <property type="entry name" value="G-PROTEIN COUPLED RECEPTOR"/>
    <property type="match status" value="1"/>
</dbReference>
<dbReference type="RefSeq" id="XP_014674100.1">
    <property type="nucleotide sequence ID" value="XM_014818614.1"/>
</dbReference>
<evidence type="ECO:0000259" key="10">
    <source>
        <dbReference type="PROSITE" id="PS50262"/>
    </source>
</evidence>
<evidence type="ECO:0000313" key="12">
    <source>
        <dbReference type="RefSeq" id="XP_014674100.1"/>
    </source>
</evidence>
<dbReference type="PRINTS" id="PR00237">
    <property type="entry name" value="GPCRRHODOPSN"/>
</dbReference>
<dbReference type="PROSITE" id="PS00237">
    <property type="entry name" value="G_PROTEIN_RECEP_F1_1"/>
    <property type="match status" value="1"/>
</dbReference>
<evidence type="ECO:0000256" key="2">
    <source>
        <dbReference type="ARBA" id="ARBA00022692"/>
    </source>
</evidence>
<name>A0ABM1EPH9_PRICU</name>
<feature type="transmembrane region" description="Helical" evidence="9">
    <location>
        <begin position="270"/>
        <end position="291"/>
    </location>
</feature>
<dbReference type="Proteomes" id="UP000695022">
    <property type="component" value="Unplaced"/>
</dbReference>
<evidence type="ECO:0000256" key="3">
    <source>
        <dbReference type="ARBA" id="ARBA00022989"/>
    </source>
</evidence>
<evidence type="ECO:0000256" key="6">
    <source>
        <dbReference type="ARBA" id="ARBA00023170"/>
    </source>
</evidence>
<gene>
    <name evidence="12" type="primary">LOC106814312</name>
</gene>
<accession>A0ABM1EPH9</accession>
<keyword evidence="6 8" id="KW-0675">Receptor</keyword>
<keyword evidence="11" id="KW-1185">Reference proteome</keyword>
<comment type="similarity">
    <text evidence="8">Belongs to the G-protein coupled receptor 1 family.</text>
</comment>
<keyword evidence="4 8" id="KW-0297">G-protein coupled receptor</keyword>
<feature type="transmembrane region" description="Helical" evidence="9">
    <location>
        <begin position="46"/>
        <end position="68"/>
    </location>
</feature>
<evidence type="ECO:0000256" key="7">
    <source>
        <dbReference type="ARBA" id="ARBA00023224"/>
    </source>
</evidence>
<keyword evidence="7 8" id="KW-0807">Transducer</keyword>
<feature type="transmembrane region" description="Helical" evidence="9">
    <location>
        <begin position="229"/>
        <end position="250"/>
    </location>
</feature>
<dbReference type="PANTHER" id="PTHR24243:SF233">
    <property type="entry name" value="THYROTROPIN-RELEASING HORMONE RECEPTOR"/>
    <property type="match status" value="1"/>
</dbReference>
<proteinExistence type="inferred from homology"/>
<protein>
    <submittedName>
        <fullName evidence="12">Growth hormone secretagogue receptor type 1-like</fullName>
    </submittedName>
</protein>
<evidence type="ECO:0000256" key="5">
    <source>
        <dbReference type="ARBA" id="ARBA00023136"/>
    </source>
</evidence>
<reference evidence="12" key="1">
    <citation type="submission" date="2025-08" db="UniProtKB">
        <authorList>
            <consortium name="RefSeq"/>
        </authorList>
    </citation>
    <scope>IDENTIFICATION</scope>
</reference>
<organism evidence="11 12">
    <name type="scientific">Priapulus caudatus</name>
    <name type="common">Priapulid worm</name>
    <dbReference type="NCBI Taxonomy" id="37621"/>
    <lineage>
        <taxon>Eukaryota</taxon>
        <taxon>Metazoa</taxon>
        <taxon>Ecdysozoa</taxon>
        <taxon>Scalidophora</taxon>
        <taxon>Priapulida</taxon>
        <taxon>Priapulimorpha</taxon>
        <taxon>Priapulimorphida</taxon>
        <taxon>Priapulidae</taxon>
        <taxon>Priapulus</taxon>
    </lineage>
</organism>
<dbReference type="Gene3D" id="1.20.1070.10">
    <property type="entry name" value="Rhodopsin 7-helix transmembrane proteins"/>
    <property type="match status" value="1"/>
</dbReference>
<feature type="transmembrane region" description="Helical" evidence="9">
    <location>
        <begin position="88"/>
        <end position="106"/>
    </location>
</feature>
<keyword evidence="5 9" id="KW-0472">Membrane</keyword>
<keyword evidence="2 8" id="KW-0812">Transmembrane</keyword>
<dbReference type="GeneID" id="106814312"/>
<feature type="transmembrane region" description="Helical" evidence="9">
    <location>
        <begin position="6"/>
        <end position="34"/>
    </location>
</feature>
<evidence type="ECO:0000313" key="11">
    <source>
        <dbReference type="Proteomes" id="UP000695022"/>
    </source>
</evidence>
<evidence type="ECO:0000256" key="4">
    <source>
        <dbReference type="ARBA" id="ARBA00023040"/>
    </source>
</evidence>
<dbReference type="InterPro" id="IPR017452">
    <property type="entry name" value="GPCR_Rhodpsn_7TM"/>
</dbReference>
<feature type="domain" description="G-protein coupled receptors family 1 profile" evidence="10">
    <location>
        <begin position="26"/>
        <end position="292"/>
    </location>
</feature>
<sequence length="383" mass="43393">MPVTPPYIVIAATFFYALIFTIGVVGNSLVCFVVSRNKDMKNSTNFFLVNLSIADMAVIVICMPSSMADIYSKEVWYFGYVMCKIVPFLENTVAAGSVFTILAISLERWYAIRWPLKAQYTCTRMRTLKAIAVIWVAASSLCVPFALVTDYSDTEYADGSTVKTCVTSFQRNWERGYFIFVWCLCLPFPLAALIVLYSMISRTLMSDGAVVGTKNDPCSEFNHRARRQVVLMLFAVVICFFLCLLPFRVVSLWLVYASPADIKAIGLETYLNIMCFVRVMFFLNSSINPIVYNVMSTKFRKAFAFVLRSSLRCRRAPPRSGARTWQFNSSCGGNNSSMRSTVMRYPTAQTFTNHHYAYSAKLNLFRNEIIAWEVMQQSGQATL</sequence>
<dbReference type="Pfam" id="PF00001">
    <property type="entry name" value="7tm_1"/>
    <property type="match status" value="1"/>
</dbReference>
<dbReference type="SUPFAM" id="SSF81321">
    <property type="entry name" value="Family A G protein-coupled receptor-like"/>
    <property type="match status" value="1"/>
</dbReference>
<evidence type="ECO:0000256" key="9">
    <source>
        <dbReference type="SAM" id="Phobius"/>
    </source>
</evidence>
<evidence type="ECO:0000256" key="1">
    <source>
        <dbReference type="ARBA" id="ARBA00004141"/>
    </source>
</evidence>
<comment type="subcellular location">
    <subcellularLocation>
        <location evidence="1">Membrane</location>
        <topology evidence="1">Multi-pass membrane protein</topology>
    </subcellularLocation>
</comment>
<feature type="transmembrane region" description="Helical" evidence="9">
    <location>
        <begin position="127"/>
        <end position="147"/>
    </location>
</feature>
<dbReference type="InterPro" id="IPR000276">
    <property type="entry name" value="GPCR_Rhodpsn"/>
</dbReference>